<gene>
    <name evidence="4" type="ORF">PAC_03694</name>
</gene>
<accession>A0A1L7WM20</accession>
<dbReference type="OrthoDB" id="3360032at2759"/>
<feature type="signal peptide" evidence="3">
    <location>
        <begin position="1"/>
        <end position="25"/>
    </location>
</feature>
<dbReference type="PANTHER" id="PTHR28022">
    <property type="entry name" value="GPI MANNOSYLTRANSFERASE 2 SUBUNIT PGA1"/>
    <property type="match status" value="1"/>
</dbReference>
<evidence type="ECO:0000256" key="2">
    <source>
        <dbReference type="SAM" id="Phobius"/>
    </source>
</evidence>
<evidence type="ECO:0000256" key="1">
    <source>
        <dbReference type="SAM" id="MobiDB-lite"/>
    </source>
</evidence>
<organism evidence="4 5">
    <name type="scientific">Phialocephala subalpina</name>
    <dbReference type="NCBI Taxonomy" id="576137"/>
    <lineage>
        <taxon>Eukaryota</taxon>
        <taxon>Fungi</taxon>
        <taxon>Dikarya</taxon>
        <taxon>Ascomycota</taxon>
        <taxon>Pezizomycotina</taxon>
        <taxon>Leotiomycetes</taxon>
        <taxon>Helotiales</taxon>
        <taxon>Mollisiaceae</taxon>
        <taxon>Phialocephala</taxon>
        <taxon>Phialocephala fortinii species complex</taxon>
    </lineage>
</organism>
<sequence length="249" mass="28066">MFATVEYAMFQLLLVALLYIRCVLGNTEKAIFLAPSSLNVPVEHPTLEDLQLEALSPQHWSLRTHIEAEFPTDSSKYGKSSWYLLHSLQEGQRHEIKICWAATQPTSFRLETYDLSTVFETPELIQSLAKYSEAREPDLLDAQSQQSSIVNPETTSKNTPASGSSTLFLQIFAAADYYTMNKTLMENVPPVFVDIILDPYVFNIFPRSLLPTAAYIVILAIGGWFLAKYISAYIQSIARLDTDAEKKKV</sequence>
<dbReference type="EMBL" id="FJOG01000004">
    <property type="protein sequence ID" value="CZR53812.1"/>
    <property type="molecule type" value="Genomic_DNA"/>
</dbReference>
<evidence type="ECO:0000313" key="4">
    <source>
        <dbReference type="EMBL" id="CZR53812.1"/>
    </source>
</evidence>
<dbReference type="GO" id="GO:0031501">
    <property type="term" value="C:mannosyltransferase complex"/>
    <property type="evidence" value="ECO:0007669"/>
    <property type="project" value="TreeGrafter"/>
</dbReference>
<keyword evidence="2" id="KW-0472">Membrane</keyword>
<feature type="transmembrane region" description="Helical" evidence="2">
    <location>
        <begin position="209"/>
        <end position="227"/>
    </location>
</feature>
<dbReference type="Proteomes" id="UP000184330">
    <property type="component" value="Unassembled WGS sequence"/>
</dbReference>
<proteinExistence type="predicted"/>
<reference evidence="4 5" key="1">
    <citation type="submission" date="2016-03" db="EMBL/GenBank/DDBJ databases">
        <authorList>
            <person name="Ploux O."/>
        </authorList>
    </citation>
    <scope>NUCLEOTIDE SEQUENCE [LARGE SCALE GENOMIC DNA]</scope>
    <source>
        <strain evidence="4 5">UAMH 11012</strain>
    </source>
</reference>
<protein>
    <submittedName>
        <fullName evidence="4">Uncharacterized protein</fullName>
    </submittedName>
</protein>
<keyword evidence="5" id="KW-1185">Reference proteome</keyword>
<evidence type="ECO:0000256" key="3">
    <source>
        <dbReference type="SAM" id="SignalP"/>
    </source>
</evidence>
<dbReference type="GO" id="GO:0000030">
    <property type="term" value="F:mannosyltransferase activity"/>
    <property type="evidence" value="ECO:0007669"/>
    <property type="project" value="TreeGrafter"/>
</dbReference>
<feature type="chain" id="PRO_5012905494" evidence="3">
    <location>
        <begin position="26"/>
        <end position="249"/>
    </location>
</feature>
<evidence type="ECO:0000313" key="5">
    <source>
        <dbReference type="Proteomes" id="UP000184330"/>
    </source>
</evidence>
<dbReference type="PANTHER" id="PTHR28022:SF1">
    <property type="entry name" value="GPI MANNOSYLTRANSFERASE 2 SUBUNIT PGA1"/>
    <property type="match status" value="1"/>
</dbReference>
<dbReference type="GO" id="GO:0005789">
    <property type="term" value="C:endoplasmic reticulum membrane"/>
    <property type="evidence" value="ECO:0007669"/>
    <property type="project" value="TreeGrafter"/>
</dbReference>
<keyword evidence="2" id="KW-1133">Transmembrane helix</keyword>
<keyword evidence="3" id="KW-0732">Signal</keyword>
<dbReference type="GO" id="GO:0006506">
    <property type="term" value="P:GPI anchor biosynthetic process"/>
    <property type="evidence" value="ECO:0007669"/>
    <property type="project" value="TreeGrafter"/>
</dbReference>
<dbReference type="InterPro" id="IPR019433">
    <property type="entry name" value="GPI_ManTrfase_II_coact_Pga1"/>
</dbReference>
<name>A0A1L7WM20_9HELO</name>
<dbReference type="Pfam" id="PF10333">
    <property type="entry name" value="Pga1"/>
    <property type="match status" value="1"/>
</dbReference>
<feature type="region of interest" description="Disordered" evidence="1">
    <location>
        <begin position="142"/>
        <end position="161"/>
    </location>
</feature>
<dbReference type="AlphaFoldDB" id="A0A1L7WM20"/>
<keyword evidence="2" id="KW-0812">Transmembrane</keyword>